<evidence type="ECO:0000313" key="2">
    <source>
        <dbReference type="EMBL" id="RCJ32636.1"/>
    </source>
</evidence>
<name>A0A367R808_NOSPU</name>
<accession>A0A367R808</accession>
<dbReference type="EMBL" id="LXQE01000164">
    <property type="protein sequence ID" value="RCJ32636.1"/>
    <property type="molecule type" value="Genomic_DNA"/>
</dbReference>
<feature type="chain" id="PRO_5016843846" evidence="1">
    <location>
        <begin position="26"/>
        <end position="125"/>
    </location>
</feature>
<feature type="signal peptide" evidence="1">
    <location>
        <begin position="1"/>
        <end position="25"/>
    </location>
</feature>
<organism evidence="2 3">
    <name type="scientific">Nostoc punctiforme NIES-2108</name>
    <dbReference type="NCBI Taxonomy" id="1356359"/>
    <lineage>
        <taxon>Bacteria</taxon>
        <taxon>Bacillati</taxon>
        <taxon>Cyanobacteriota</taxon>
        <taxon>Cyanophyceae</taxon>
        <taxon>Nostocales</taxon>
        <taxon>Nostocaceae</taxon>
        <taxon>Nostoc</taxon>
    </lineage>
</organism>
<dbReference type="Proteomes" id="UP000252085">
    <property type="component" value="Unassembled WGS sequence"/>
</dbReference>
<reference evidence="2 3" key="1">
    <citation type="submission" date="2016-04" db="EMBL/GenBank/DDBJ databases">
        <authorList>
            <person name="Evans L.H."/>
            <person name="Alamgir A."/>
            <person name="Owens N."/>
            <person name="Weber N.D."/>
            <person name="Virtaneva K."/>
            <person name="Barbian K."/>
            <person name="Babar A."/>
            <person name="Rosenke K."/>
        </authorList>
    </citation>
    <scope>NUCLEOTIDE SEQUENCE [LARGE SCALE GENOMIC DNA]</scope>
    <source>
        <strain evidence="2">NIES-2108</strain>
    </source>
</reference>
<sequence>MKLRLLWIFASVLLIVLAFSPPVFATATQCGIHKGNEWRCAKDNYQADTIRIGNESTRHVSFKVGVWTSTCGKKGSEISNGSFSLDPGVPLALPLMEARANQCVEMFIYDCSPDVCTKVLSAHTL</sequence>
<comment type="caution">
    <text evidence="2">The sequence shown here is derived from an EMBL/GenBank/DDBJ whole genome shotgun (WGS) entry which is preliminary data.</text>
</comment>
<evidence type="ECO:0000256" key="1">
    <source>
        <dbReference type="SAM" id="SignalP"/>
    </source>
</evidence>
<proteinExistence type="predicted"/>
<keyword evidence="1" id="KW-0732">Signal</keyword>
<evidence type="ECO:0000313" key="3">
    <source>
        <dbReference type="Proteomes" id="UP000252085"/>
    </source>
</evidence>
<gene>
    <name evidence="2" type="ORF">A6769_27605</name>
</gene>
<protein>
    <submittedName>
        <fullName evidence="2">Uncharacterized protein</fullName>
    </submittedName>
</protein>
<dbReference type="AlphaFoldDB" id="A0A367R808"/>